<organism evidence="6 7">
    <name type="scientific">Consotaella salsifontis</name>
    <dbReference type="NCBI Taxonomy" id="1365950"/>
    <lineage>
        <taxon>Bacteria</taxon>
        <taxon>Pseudomonadati</taxon>
        <taxon>Pseudomonadota</taxon>
        <taxon>Alphaproteobacteria</taxon>
        <taxon>Hyphomicrobiales</taxon>
        <taxon>Aurantimonadaceae</taxon>
        <taxon>Consotaella</taxon>
    </lineage>
</organism>
<dbReference type="RefSeq" id="WP_078706912.1">
    <property type="nucleotide sequence ID" value="NZ_FUXL01000002.1"/>
</dbReference>
<dbReference type="Gene3D" id="1.10.10.10">
    <property type="entry name" value="Winged helix-like DNA-binding domain superfamily/Winged helix DNA-binding domain"/>
    <property type="match status" value="1"/>
</dbReference>
<dbReference type="InterPro" id="IPR036388">
    <property type="entry name" value="WH-like_DNA-bd_sf"/>
</dbReference>
<dbReference type="InterPro" id="IPR036390">
    <property type="entry name" value="WH_DNA-bd_sf"/>
</dbReference>
<dbReference type="Proteomes" id="UP000190135">
    <property type="component" value="Unassembled WGS sequence"/>
</dbReference>
<dbReference type="PROSITE" id="PS50931">
    <property type="entry name" value="HTH_LYSR"/>
    <property type="match status" value="1"/>
</dbReference>
<dbReference type="Pfam" id="PF03466">
    <property type="entry name" value="LysR_substrate"/>
    <property type="match status" value="1"/>
</dbReference>
<name>A0A1T4MQA5_9HYPH</name>
<evidence type="ECO:0000256" key="2">
    <source>
        <dbReference type="ARBA" id="ARBA00023015"/>
    </source>
</evidence>
<keyword evidence="4" id="KW-0804">Transcription</keyword>
<proteinExistence type="inferred from homology"/>
<protein>
    <submittedName>
        <fullName evidence="6">Transcriptional regulator, LysR family</fullName>
    </submittedName>
</protein>
<keyword evidence="7" id="KW-1185">Reference proteome</keyword>
<accession>A0A1T4MQA5</accession>
<dbReference type="InterPro" id="IPR050176">
    <property type="entry name" value="LTTR"/>
</dbReference>
<dbReference type="EMBL" id="FUXL01000002">
    <property type="protein sequence ID" value="SJZ68965.1"/>
    <property type="molecule type" value="Genomic_DNA"/>
</dbReference>
<dbReference type="STRING" id="1365950.SAMN05428963_102226"/>
<evidence type="ECO:0000256" key="3">
    <source>
        <dbReference type="ARBA" id="ARBA00023125"/>
    </source>
</evidence>
<evidence type="ECO:0000256" key="1">
    <source>
        <dbReference type="ARBA" id="ARBA00009437"/>
    </source>
</evidence>
<keyword evidence="2" id="KW-0805">Transcription regulation</keyword>
<dbReference type="AlphaFoldDB" id="A0A1T4MQA5"/>
<evidence type="ECO:0000313" key="7">
    <source>
        <dbReference type="Proteomes" id="UP000190135"/>
    </source>
</evidence>
<dbReference type="InterPro" id="IPR005119">
    <property type="entry name" value="LysR_subst-bd"/>
</dbReference>
<feature type="domain" description="HTH lysR-type" evidence="5">
    <location>
        <begin position="4"/>
        <end position="61"/>
    </location>
</feature>
<dbReference type="GO" id="GO:0003677">
    <property type="term" value="F:DNA binding"/>
    <property type="evidence" value="ECO:0007669"/>
    <property type="project" value="UniProtKB-KW"/>
</dbReference>
<keyword evidence="3" id="KW-0238">DNA-binding</keyword>
<evidence type="ECO:0000259" key="5">
    <source>
        <dbReference type="PROSITE" id="PS50931"/>
    </source>
</evidence>
<dbReference type="SUPFAM" id="SSF46785">
    <property type="entry name" value="Winged helix' DNA-binding domain"/>
    <property type="match status" value="1"/>
</dbReference>
<dbReference type="InterPro" id="IPR000847">
    <property type="entry name" value="LysR_HTH_N"/>
</dbReference>
<dbReference type="PANTHER" id="PTHR30579:SF3">
    <property type="entry name" value="TRANSCRIPTIONAL REGULATORY PROTEIN"/>
    <property type="match status" value="1"/>
</dbReference>
<dbReference type="OrthoDB" id="9787460at2"/>
<evidence type="ECO:0000256" key="4">
    <source>
        <dbReference type="ARBA" id="ARBA00023163"/>
    </source>
</evidence>
<dbReference type="Gene3D" id="3.40.190.290">
    <property type="match status" value="1"/>
</dbReference>
<dbReference type="SUPFAM" id="SSF53850">
    <property type="entry name" value="Periplasmic binding protein-like II"/>
    <property type="match status" value="1"/>
</dbReference>
<gene>
    <name evidence="6" type="ORF">SAMN05428963_102226</name>
</gene>
<sequence length="288" mass="30991">MARLNWDDARVFLALARDGTLTGAAKQLNAGVATVSRRIERLEAAIGMPLFLRHQSGYRLSDQGAAMLPRAEAVELAMREMRLEVDRQTGISGLVRLASVESLVTPLVVPALAPLLGANPGLDVEILFNVVTVNLQRRDADLALRMVQPQRGHLKVRQLASMGFGLYGPPEGTRPQRLVTWPDQDALAVVLAWSQAFGEGDAPRFAVNTVAGQIEAVRLGVGVAVLPHILARAAGLRLLTDRLPDGEAMQRPIYLVSHADIAASQRVLAVAETVSRAVIAHRAALARP</sequence>
<reference evidence="6 7" key="1">
    <citation type="submission" date="2017-02" db="EMBL/GenBank/DDBJ databases">
        <authorList>
            <person name="Peterson S.W."/>
        </authorList>
    </citation>
    <scope>NUCLEOTIDE SEQUENCE [LARGE SCALE GENOMIC DNA]</scope>
    <source>
        <strain evidence="6 7">USBA 369</strain>
    </source>
</reference>
<evidence type="ECO:0000313" key="6">
    <source>
        <dbReference type="EMBL" id="SJZ68965.1"/>
    </source>
</evidence>
<dbReference type="Pfam" id="PF00126">
    <property type="entry name" value="HTH_1"/>
    <property type="match status" value="1"/>
</dbReference>
<dbReference type="PANTHER" id="PTHR30579">
    <property type="entry name" value="TRANSCRIPTIONAL REGULATOR"/>
    <property type="match status" value="1"/>
</dbReference>
<dbReference type="GO" id="GO:0003700">
    <property type="term" value="F:DNA-binding transcription factor activity"/>
    <property type="evidence" value="ECO:0007669"/>
    <property type="project" value="InterPro"/>
</dbReference>
<comment type="similarity">
    <text evidence="1">Belongs to the LysR transcriptional regulatory family.</text>
</comment>